<name>A0A4E0QMJ4_9GAMM</name>
<evidence type="ECO:0000313" key="1">
    <source>
        <dbReference type="EMBL" id="TGO02218.1"/>
    </source>
</evidence>
<keyword evidence="2" id="KW-1185">Reference proteome</keyword>
<reference evidence="1 2" key="1">
    <citation type="journal article" date="2016" name="Front. Microbiol.">
        <title>Single-Cell (Meta-)Genomics of a Dimorphic Candidatus Thiomargarita nelsonii Reveals Genomic Plasticity.</title>
        <authorList>
            <person name="Flood B.E."/>
            <person name="Fliss P."/>
            <person name="Jones D.S."/>
            <person name="Dick G.J."/>
            <person name="Jain S."/>
            <person name="Kaster A.K."/>
            <person name="Winkel M."/>
            <person name="Mussmann M."/>
            <person name="Bailey J."/>
        </authorList>
    </citation>
    <scope>NUCLEOTIDE SEQUENCE [LARGE SCALE GENOMIC DNA]</scope>
    <source>
        <strain evidence="1">Hydrate Ridge</strain>
    </source>
</reference>
<dbReference type="AlphaFoldDB" id="A0A4E0QMJ4"/>
<protein>
    <submittedName>
        <fullName evidence="1">Uncharacterized protein</fullName>
    </submittedName>
</protein>
<evidence type="ECO:0000313" key="2">
    <source>
        <dbReference type="Proteomes" id="UP000030428"/>
    </source>
</evidence>
<comment type="caution">
    <text evidence="1">The sequence shown here is derived from an EMBL/GenBank/DDBJ whole genome shotgun (WGS) entry which is preliminary data.</text>
</comment>
<dbReference type="Proteomes" id="UP000030428">
    <property type="component" value="Unassembled WGS sequence"/>
</dbReference>
<organism evidence="1 2">
    <name type="scientific">Candidatus Thiomargarita nelsonii</name>
    <dbReference type="NCBI Taxonomy" id="1003181"/>
    <lineage>
        <taxon>Bacteria</taxon>
        <taxon>Pseudomonadati</taxon>
        <taxon>Pseudomonadota</taxon>
        <taxon>Gammaproteobacteria</taxon>
        <taxon>Thiotrichales</taxon>
        <taxon>Thiotrichaceae</taxon>
        <taxon>Thiomargarita</taxon>
    </lineage>
</organism>
<dbReference type="EMBL" id="JSZA02000186">
    <property type="protein sequence ID" value="TGO02218.1"/>
    <property type="molecule type" value="Genomic_DNA"/>
</dbReference>
<gene>
    <name evidence="1" type="ORF">PN36_28540</name>
</gene>
<sequence>MYFGVQRFSFGQAPKLKLWTPKYTIIHGSVLSTTNGEQHIKDKSIRLNDFTYEQVKELYIQLCNGFLS</sequence>
<accession>A0A4E0QMJ4</accession>
<proteinExistence type="predicted"/>